<dbReference type="Pfam" id="PF00629">
    <property type="entry name" value="MAM"/>
    <property type="match status" value="1"/>
</dbReference>
<sequence>VVRREENVIESTLWFMTGDKGWVWKRGMAVMKPSILYSQIVFKGVTGKGKNGFMALDDIRIRTGEYCQLLPPEADPRFEGIH</sequence>
<feature type="non-terminal residue" evidence="2">
    <location>
        <position position="1"/>
    </location>
</feature>
<evidence type="ECO:0000313" key="2">
    <source>
        <dbReference type="EMBL" id="GBL82823.1"/>
    </source>
</evidence>
<reference evidence="2 3" key="1">
    <citation type="journal article" date="2019" name="Sci. Rep.">
        <title>Orb-weaving spider Araneus ventricosus genome elucidates the spidroin gene catalogue.</title>
        <authorList>
            <person name="Kono N."/>
            <person name="Nakamura H."/>
            <person name="Ohtoshi R."/>
            <person name="Moran D.A.P."/>
            <person name="Shinohara A."/>
            <person name="Yoshida Y."/>
            <person name="Fujiwara M."/>
            <person name="Mori M."/>
            <person name="Tomita M."/>
            <person name="Arakawa K."/>
        </authorList>
    </citation>
    <scope>NUCLEOTIDE SEQUENCE [LARGE SCALE GENOMIC DNA]</scope>
</reference>
<dbReference type="GO" id="GO:0016020">
    <property type="term" value="C:membrane"/>
    <property type="evidence" value="ECO:0007669"/>
    <property type="project" value="InterPro"/>
</dbReference>
<organism evidence="2 3">
    <name type="scientific">Araneus ventricosus</name>
    <name type="common">Orbweaver spider</name>
    <name type="synonym">Epeira ventricosa</name>
    <dbReference type="NCBI Taxonomy" id="182803"/>
    <lineage>
        <taxon>Eukaryota</taxon>
        <taxon>Metazoa</taxon>
        <taxon>Ecdysozoa</taxon>
        <taxon>Arthropoda</taxon>
        <taxon>Chelicerata</taxon>
        <taxon>Arachnida</taxon>
        <taxon>Araneae</taxon>
        <taxon>Araneomorphae</taxon>
        <taxon>Entelegynae</taxon>
        <taxon>Araneoidea</taxon>
        <taxon>Araneidae</taxon>
        <taxon>Araneus</taxon>
    </lineage>
</organism>
<protein>
    <recommendedName>
        <fullName evidence="1">MAM domain-containing protein</fullName>
    </recommendedName>
</protein>
<proteinExistence type="predicted"/>
<dbReference type="AlphaFoldDB" id="A0A4Y2ASH8"/>
<dbReference type="InterPro" id="IPR000998">
    <property type="entry name" value="MAM_dom"/>
</dbReference>
<accession>A0A4Y2ASH8</accession>
<dbReference type="PROSITE" id="PS50060">
    <property type="entry name" value="MAM_2"/>
    <property type="match status" value="1"/>
</dbReference>
<evidence type="ECO:0000313" key="3">
    <source>
        <dbReference type="Proteomes" id="UP000499080"/>
    </source>
</evidence>
<evidence type="ECO:0000259" key="1">
    <source>
        <dbReference type="PROSITE" id="PS50060"/>
    </source>
</evidence>
<feature type="domain" description="MAM" evidence="1">
    <location>
        <begin position="1"/>
        <end position="69"/>
    </location>
</feature>
<dbReference type="InterPro" id="IPR013320">
    <property type="entry name" value="ConA-like_dom_sf"/>
</dbReference>
<comment type="caution">
    <text evidence="2">The sequence shown here is derived from an EMBL/GenBank/DDBJ whole genome shotgun (WGS) entry which is preliminary data.</text>
</comment>
<dbReference type="Proteomes" id="UP000499080">
    <property type="component" value="Unassembled WGS sequence"/>
</dbReference>
<dbReference type="Gene3D" id="2.60.120.200">
    <property type="match status" value="1"/>
</dbReference>
<keyword evidence="3" id="KW-1185">Reference proteome</keyword>
<dbReference type="EMBL" id="BGPR01157458">
    <property type="protein sequence ID" value="GBL82823.1"/>
    <property type="molecule type" value="Genomic_DNA"/>
</dbReference>
<name>A0A4Y2ASH8_ARAVE</name>
<gene>
    <name evidence="2" type="ORF">AVEN_181405_1</name>
</gene>
<dbReference type="SUPFAM" id="SSF49899">
    <property type="entry name" value="Concanavalin A-like lectins/glucanases"/>
    <property type="match status" value="1"/>
</dbReference>